<evidence type="ECO:0000313" key="7">
    <source>
        <dbReference type="EMBL" id="TCX25867.1"/>
    </source>
</evidence>
<dbReference type="GO" id="GO:0003677">
    <property type="term" value="F:DNA binding"/>
    <property type="evidence" value="ECO:0007669"/>
    <property type="project" value="InterPro"/>
</dbReference>
<dbReference type="GO" id="GO:0043138">
    <property type="term" value="F:3'-5' DNA helicase activity"/>
    <property type="evidence" value="ECO:0007669"/>
    <property type="project" value="TreeGrafter"/>
</dbReference>
<evidence type="ECO:0000256" key="1">
    <source>
        <dbReference type="ARBA" id="ARBA00022741"/>
    </source>
</evidence>
<dbReference type="EMBL" id="SDCL01000060">
    <property type="protein sequence ID" value="TCX25867.1"/>
    <property type="molecule type" value="Genomic_DNA"/>
</dbReference>
<proteinExistence type="predicted"/>
<dbReference type="Gene3D" id="3.40.50.300">
    <property type="entry name" value="P-loop containing nucleotide triphosphate hydrolases"/>
    <property type="match status" value="1"/>
</dbReference>
<name>A0A483I1I6_KLEPN</name>
<dbReference type="PANTHER" id="PTHR11070">
    <property type="entry name" value="UVRD / RECB / PCRA DNA HELICASE FAMILY MEMBER"/>
    <property type="match status" value="1"/>
</dbReference>
<keyword evidence="1" id="KW-0547">Nucleotide-binding</keyword>
<reference evidence="7" key="1">
    <citation type="submission" date="2019-01" db="EMBL/GenBank/DDBJ databases">
        <authorList>
            <person name="Lista F."/>
            <person name="Anselmo A."/>
        </authorList>
    </citation>
    <scope>NUCLEOTIDE SEQUENCE</scope>
    <source>
        <strain evidence="7">11S</strain>
    </source>
</reference>
<dbReference type="GO" id="GO:0000725">
    <property type="term" value="P:recombinational repair"/>
    <property type="evidence" value="ECO:0007669"/>
    <property type="project" value="TreeGrafter"/>
</dbReference>
<evidence type="ECO:0000256" key="2">
    <source>
        <dbReference type="ARBA" id="ARBA00022801"/>
    </source>
</evidence>
<sequence length="207" mass="23776">MEQMSSRKVTFQQIDLPPDVSVLTKTLHKHMAMMMTDTRIKEEIENRFKKIREWLEMAGYKMSNTKGEPSVTRISLMSCYRWAMKDGWLKMLNIAAGMTMGNKKESSETEQSGICLCTLHGSKGLEWKKVLIINCNHDQIPSPKVIGDEGIEEERRLFFVGMTRAELELYITWHGKPSAFITESFPKVVELSEENPCIDGCEDMCLQ</sequence>
<dbReference type="GO" id="GO:0016787">
    <property type="term" value="F:hydrolase activity"/>
    <property type="evidence" value="ECO:0007669"/>
    <property type="project" value="UniProtKB-KW"/>
</dbReference>
<feature type="domain" description="UvrD-like helicase C-terminal" evidence="6">
    <location>
        <begin position="36"/>
        <end position="174"/>
    </location>
</feature>
<dbReference type="InterPro" id="IPR027417">
    <property type="entry name" value="P-loop_NTPase"/>
</dbReference>
<dbReference type="GO" id="GO:0033202">
    <property type="term" value="C:DNA helicase complex"/>
    <property type="evidence" value="ECO:0007669"/>
    <property type="project" value="TreeGrafter"/>
</dbReference>
<dbReference type="AlphaFoldDB" id="A0A483I1I6"/>
<dbReference type="InterPro" id="IPR014017">
    <property type="entry name" value="DNA_helicase_UvrD-like_C"/>
</dbReference>
<dbReference type="Gene3D" id="1.10.486.10">
    <property type="entry name" value="PCRA, domain 4"/>
    <property type="match status" value="1"/>
</dbReference>
<evidence type="ECO:0000256" key="3">
    <source>
        <dbReference type="ARBA" id="ARBA00022806"/>
    </source>
</evidence>
<protein>
    <recommendedName>
        <fullName evidence="5">DNA 3'-5' helicase II</fullName>
    </recommendedName>
</protein>
<keyword evidence="3 7" id="KW-0347">Helicase</keyword>
<dbReference type="InterPro" id="IPR000212">
    <property type="entry name" value="DNA_helicase_UvrD/REP"/>
</dbReference>
<accession>A0A483I1I6</accession>
<dbReference type="SUPFAM" id="SSF52540">
    <property type="entry name" value="P-loop containing nucleoside triphosphate hydrolases"/>
    <property type="match status" value="1"/>
</dbReference>
<comment type="caution">
    <text evidence="7">The sequence shown here is derived from an EMBL/GenBank/DDBJ whole genome shotgun (WGS) entry which is preliminary data.</text>
</comment>
<keyword evidence="2" id="KW-0378">Hydrolase</keyword>
<dbReference type="GO" id="GO:0005829">
    <property type="term" value="C:cytosol"/>
    <property type="evidence" value="ECO:0007669"/>
    <property type="project" value="TreeGrafter"/>
</dbReference>
<keyword evidence="4" id="KW-0067">ATP-binding</keyword>
<gene>
    <name evidence="7" type="ORF">ETE67_27375</name>
</gene>
<evidence type="ECO:0000256" key="5">
    <source>
        <dbReference type="ARBA" id="ARBA00034923"/>
    </source>
</evidence>
<organism evidence="7">
    <name type="scientific">Klebsiella pneumoniae</name>
    <dbReference type="NCBI Taxonomy" id="573"/>
    <lineage>
        <taxon>Bacteria</taxon>
        <taxon>Pseudomonadati</taxon>
        <taxon>Pseudomonadota</taxon>
        <taxon>Gammaproteobacteria</taxon>
        <taxon>Enterobacterales</taxon>
        <taxon>Enterobacteriaceae</taxon>
        <taxon>Klebsiella/Raoultella group</taxon>
        <taxon>Klebsiella</taxon>
        <taxon>Klebsiella pneumoniae complex</taxon>
    </lineage>
</organism>
<evidence type="ECO:0000259" key="6">
    <source>
        <dbReference type="Pfam" id="PF13361"/>
    </source>
</evidence>
<dbReference type="GO" id="GO:0005524">
    <property type="term" value="F:ATP binding"/>
    <property type="evidence" value="ECO:0007669"/>
    <property type="project" value="UniProtKB-KW"/>
</dbReference>
<evidence type="ECO:0000256" key="4">
    <source>
        <dbReference type="ARBA" id="ARBA00022840"/>
    </source>
</evidence>
<dbReference type="PANTHER" id="PTHR11070:SF2">
    <property type="entry name" value="ATP-DEPENDENT DNA HELICASE SRS2"/>
    <property type="match status" value="1"/>
</dbReference>
<dbReference type="Pfam" id="PF13361">
    <property type="entry name" value="UvrD_C"/>
    <property type="match status" value="1"/>
</dbReference>